<comment type="subcellular location">
    <subcellularLocation>
        <location evidence="1 7">Cell membrane</location>
        <topology evidence="1 7">Multi-pass membrane protein</topology>
    </subcellularLocation>
</comment>
<feature type="transmembrane region" description="Helical" evidence="7">
    <location>
        <begin position="141"/>
        <end position="161"/>
    </location>
</feature>
<sequence>MLLAGLVLWQGFVTVTHQRPDLFPGPFEVGRRILAMSRSGLLWQAVGTSVGRGVLGFLVSVVLATLLGLLLAWSPWLRAGLGPLLSGLQVLPSVAWVPAAIVWFGLTDATVYTVILLGAVPSVAMGLVAGIDGVDPQHRRVAAVLGAGPLTVLTRVLWPAALPVYLGGLRQGWAFSWRALMAAEIIAVGGSLGIGLGGLLDRGRQNADMATVFAAILAILVIGVLVELLVFAPLHRAVLRRRGLS</sequence>
<dbReference type="InterPro" id="IPR035906">
    <property type="entry name" value="MetI-like_sf"/>
</dbReference>
<keyword evidence="6 7" id="KW-0472">Membrane</keyword>
<comment type="similarity">
    <text evidence="7">Belongs to the binding-protein-dependent transport system permease family.</text>
</comment>
<dbReference type="EMBL" id="MODZ01000007">
    <property type="protein sequence ID" value="OIJ35659.1"/>
    <property type="molecule type" value="Genomic_DNA"/>
</dbReference>
<dbReference type="PANTHER" id="PTHR30151:SF40">
    <property type="entry name" value="TRANSPORT SYSTEM INTEGRAL MEMBRANE PROTEIN"/>
    <property type="match status" value="1"/>
</dbReference>
<dbReference type="GO" id="GO:0055085">
    <property type="term" value="P:transmembrane transport"/>
    <property type="evidence" value="ECO:0007669"/>
    <property type="project" value="InterPro"/>
</dbReference>
<dbReference type="Proteomes" id="UP000179540">
    <property type="component" value="Unassembled WGS sequence"/>
</dbReference>
<keyword evidence="3" id="KW-1003">Cell membrane</keyword>
<evidence type="ECO:0000256" key="4">
    <source>
        <dbReference type="ARBA" id="ARBA00022692"/>
    </source>
</evidence>
<evidence type="ECO:0000256" key="3">
    <source>
        <dbReference type="ARBA" id="ARBA00022475"/>
    </source>
</evidence>
<dbReference type="PROSITE" id="PS50928">
    <property type="entry name" value="ABC_TM1"/>
    <property type="match status" value="1"/>
</dbReference>
<evidence type="ECO:0000256" key="6">
    <source>
        <dbReference type="ARBA" id="ARBA00023136"/>
    </source>
</evidence>
<keyword evidence="4 7" id="KW-0812">Transmembrane</keyword>
<feature type="transmembrane region" description="Helical" evidence="7">
    <location>
        <begin position="212"/>
        <end position="234"/>
    </location>
</feature>
<dbReference type="CDD" id="cd06261">
    <property type="entry name" value="TM_PBP2"/>
    <property type="match status" value="1"/>
</dbReference>
<evidence type="ECO:0000313" key="9">
    <source>
        <dbReference type="EMBL" id="OIJ35659.1"/>
    </source>
</evidence>
<dbReference type="InterPro" id="IPR000515">
    <property type="entry name" value="MetI-like"/>
</dbReference>
<dbReference type="Pfam" id="PF00528">
    <property type="entry name" value="BPD_transp_1"/>
    <property type="match status" value="1"/>
</dbReference>
<dbReference type="PANTHER" id="PTHR30151">
    <property type="entry name" value="ALKANE SULFONATE ABC TRANSPORTER-RELATED, MEMBRANE SUBUNIT"/>
    <property type="match status" value="1"/>
</dbReference>
<dbReference type="GO" id="GO:0005886">
    <property type="term" value="C:plasma membrane"/>
    <property type="evidence" value="ECO:0007669"/>
    <property type="project" value="UniProtKB-SubCell"/>
</dbReference>
<feature type="transmembrane region" description="Helical" evidence="7">
    <location>
        <begin position="110"/>
        <end position="129"/>
    </location>
</feature>
<gene>
    <name evidence="9" type="ORF">BK826_06330</name>
</gene>
<dbReference type="SUPFAM" id="SSF161098">
    <property type="entry name" value="MetI-like"/>
    <property type="match status" value="1"/>
</dbReference>
<evidence type="ECO:0000259" key="8">
    <source>
        <dbReference type="PROSITE" id="PS50928"/>
    </source>
</evidence>
<accession>A0A1S2N032</accession>
<feature type="domain" description="ABC transmembrane type-1" evidence="8">
    <location>
        <begin position="46"/>
        <end position="230"/>
    </location>
</feature>
<name>A0A1S2N032_9MICC</name>
<feature type="transmembrane region" description="Helical" evidence="7">
    <location>
        <begin position="84"/>
        <end position="104"/>
    </location>
</feature>
<proteinExistence type="inferred from homology"/>
<feature type="transmembrane region" description="Helical" evidence="7">
    <location>
        <begin position="181"/>
        <end position="200"/>
    </location>
</feature>
<organism evidence="9 10">
    <name type="scientific">Rothia kristinae</name>
    <dbReference type="NCBI Taxonomy" id="37923"/>
    <lineage>
        <taxon>Bacteria</taxon>
        <taxon>Bacillati</taxon>
        <taxon>Actinomycetota</taxon>
        <taxon>Actinomycetes</taxon>
        <taxon>Micrococcales</taxon>
        <taxon>Micrococcaceae</taxon>
        <taxon>Rothia</taxon>
    </lineage>
</organism>
<dbReference type="Gene3D" id="1.10.3720.10">
    <property type="entry name" value="MetI-like"/>
    <property type="match status" value="1"/>
</dbReference>
<keyword evidence="2 7" id="KW-0813">Transport</keyword>
<dbReference type="AlphaFoldDB" id="A0A1S2N032"/>
<evidence type="ECO:0000256" key="5">
    <source>
        <dbReference type="ARBA" id="ARBA00022989"/>
    </source>
</evidence>
<evidence type="ECO:0000256" key="2">
    <source>
        <dbReference type="ARBA" id="ARBA00022448"/>
    </source>
</evidence>
<evidence type="ECO:0000313" key="10">
    <source>
        <dbReference type="Proteomes" id="UP000179540"/>
    </source>
</evidence>
<keyword evidence="5 7" id="KW-1133">Transmembrane helix</keyword>
<evidence type="ECO:0000256" key="1">
    <source>
        <dbReference type="ARBA" id="ARBA00004651"/>
    </source>
</evidence>
<protein>
    <recommendedName>
        <fullName evidence="8">ABC transmembrane type-1 domain-containing protein</fullName>
    </recommendedName>
</protein>
<evidence type="ECO:0000256" key="7">
    <source>
        <dbReference type="RuleBase" id="RU363032"/>
    </source>
</evidence>
<comment type="caution">
    <text evidence="9">The sequence shown here is derived from an EMBL/GenBank/DDBJ whole genome shotgun (WGS) entry which is preliminary data.</text>
</comment>
<reference evidence="9 10" key="1">
    <citation type="submission" date="2016-10" db="EMBL/GenBank/DDBJ databases">
        <title>Draft genome sequence of strain LCT isolated from the Shenzhou X spacecraft of China.</title>
        <authorList>
            <person name="Huang B."/>
        </authorList>
    </citation>
    <scope>NUCLEOTIDE SEQUENCE [LARGE SCALE GENOMIC DNA]</scope>
    <source>
        <strain evidence="9 10">LCT-H5</strain>
    </source>
</reference>
<feature type="transmembrane region" description="Helical" evidence="7">
    <location>
        <begin position="42"/>
        <end position="72"/>
    </location>
</feature>